<comment type="caution">
    <text evidence="6">The sequence shown here is derived from an EMBL/GenBank/DDBJ whole genome shotgun (WGS) entry which is preliminary data.</text>
</comment>
<dbReference type="CDD" id="cd22268">
    <property type="entry name" value="DPBB_RlpA-like"/>
    <property type="match status" value="1"/>
</dbReference>
<proteinExistence type="inferred from homology"/>
<evidence type="ECO:0000256" key="1">
    <source>
        <dbReference type="ARBA" id="ARBA00023239"/>
    </source>
</evidence>
<dbReference type="InterPro" id="IPR034718">
    <property type="entry name" value="RlpA"/>
</dbReference>
<dbReference type="EC" id="4.2.2.-" evidence="3"/>
<dbReference type="RefSeq" id="WP_229775794.1">
    <property type="nucleotide sequence ID" value="NZ_BMQL01000001.1"/>
</dbReference>
<dbReference type="InterPro" id="IPR036908">
    <property type="entry name" value="RlpA-like_sf"/>
</dbReference>
<dbReference type="InterPro" id="IPR012997">
    <property type="entry name" value="RplA"/>
</dbReference>
<evidence type="ECO:0000313" key="6">
    <source>
        <dbReference type="EMBL" id="GGQ93720.1"/>
    </source>
</evidence>
<dbReference type="CDD" id="cd00118">
    <property type="entry name" value="LysM"/>
    <property type="match status" value="1"/>
</dbReference>
<dbReference type="GO" id="GO:0071555">
    <property type="term" value="P:cell wall organization"/>
    <property type="evidence" value="ECO:0007669"/>
    <property type="project" value="UniProtKB-KW"/>
</dbReference>
<dbReference type="PANTHER" id="PTHR34183:SF8">
    <property type="entry name" value="ENDOLYTIC PEPTIDOGLYCAN TRANSGLYCOSYLASE RLPA-RELATED"/>
    <property type="match status" value="1"/>
</dbReference>
<gene>
    <name evidence="3" type="primary">rlpA</name>
    <name evidence="6" type="ORF">GCM10008957_02280</name>
</gene>
<dbReference type="GO" id="GO:0000270">
    <property type="term" value="P:peptidoglycan metabolic process"/>
    <property type="evidence" value="ECO:0007669"/>
    <property type="project" value="UniProtKB-UniRule"/>
</dbReference>
<comment type="function">
    <text evidence="3">Lytic transglycosylase with a strong preference for naked glycan strands that lack stem peptides.</text>
</comment>
<dbReference type="InterPro" id="IPR009009">
    <property type="entry name" value="RlpA-like_DPBB"/>
</dbReference>
<sequence>MKGPTSPGLMLAALLAFSAYGNVGADVVYRVQPGDTLSLLARRSGVSVAELQRLNGMNGVLLMVGQAIKLPGSSDDASPTDAGSADSAAAVKAITAQADAPVFQSGMAVYYGGRADNRTVLTAAHLSLPFGTWVEVTHVRTGKSVLVLINDRGPFGRPDRIIDLSAAAARELGIMGEGVAPVTIRIARQP</sequence>
<dbReference type="InterPro" id="IPR036779">
    <property type="entry name" value="LysM_dom_sf"/>
</dbReference>
<dbReference type="Pfam" id="PF03330">
    <property type="entry name" value="DPBB_1"/>
    <property type="match status" value="1"/>
</dbReference>
<organism evidence="6 7">
    <name type="scientific">Deinococcus ruber</name>
    <dbReference type="NCBI Taxonomy" id="1848197"/>
    <lineage>
        <taxon>Bacteria</taxon>
        <taxon>Thermotogati</taxon>
        <taxon>Deinococcota</taxon>
        <taxon>Deinococci</taxon>
        <taxon>Deinococcales</taxon>
        <taxon>Deinococcaceae</taxon>
        <taxon>Deinococcus</taxon>
    </lineage>
</organism>
<comment type="similarity">
    <text evidence="3 4">Belongs to the RlpA family.</text>
</comment>
<dbReference type="SMART" id="SM00257">
    <property type="entry name" value="LysM"/>
    <property type="match status" value="1"/>
</dbReference>
<evidence type="ECO:0000256" key="2">
    <source>
        <dbReference type="ARBA" id="ARBA00023316"/>
    </source>
</evidence>
<dbReference type="HAMAP" id="MF_02071">
    <property type="entry name" value="RlpA"/>
    <property type="match status" value="1"/>
</dbReference>
<reference evidence="6" key="2">
    <citation type="submission" date="2020-09" db="EMBL/GenBank/DDBJ databases">
        <authorList>
            <person name="Sun Q."/>
            <person name="Ohkuma M."/>
        </authorList>
    </citation>
    <scope>NUCLEOTIDE SEQUENCE</scope>
    <source>
        <strain evidence="6">JCM 31311</strain>
    </source>
</reference>
<dbReference type="SUPFAM" id="SSF54106">
    <property type="entry name" value="LysM domain"/>
    <property type="match status" value="1"/>
</dbReference>
<accession>A0A918BW61</accession>
<keyword evidence="7" id="KW-1185">Reference proteome</keyword>
<evidence type="ECO:0000256" key="4">
    <source>
        <dbReference type="RuleBase" id="RU003495"/>
    </source>
</evidence>
<name>A0A918BW61_9DEIO</name>
<dbReference type="AlphaFoldDB" id="A0A918BW61"/>
<evidence type="ECO:0000313" key="7">
    <source>
        <dbReference type="Proteomes" id="UP000603865"/>
    </source>
</evidence>
<dbReference type="PROSITE" id="PS51782">
    <property type="entry name" value="LYSM"/>
    <property type="match status" value="1"/>
</dbReference>
<dbReference type="GO" id="GO:0008932">
    <property type="term" value="F:lytic endotransglycosylase activity"/>
    <property type="evidence" value="ECO:0007669"/>
    <property type="project" value="UniProtKB-UniRule"/>
</dbReference>
<protein>
    <recommendedName>
        <fullName evidence="3">Probable endolytic peptidoglycan transglycosylase RlpA</fullName>
        <ecNumber evidence="3">4.2.2.-</ecNumber>
    </recommendedName>
</protein>
<dbReference type="NCBIfam" id="TIGR00413">
    <property type="entry name" value="rlpA"/>
    <property type="match status" value="1"/>
</dbReference>
<dbReference type="Gene3D" id="2.40.40.10">
    <property type="entry name" value="RlpA-like domain"/>
    <property type="match status" value="1"/>
</dbReference>
<keyword evidence="2 3" id="KW-0961">Cell wall biogenesis/degradation</keyword>
<evidence type="ECO:0000256" key="3">
    <source>
        <dbReference type="HAMAP-Rule" id="MF_02071"/>
    </source>
</evidence>
<evidence type="ECO:0000259" key="5">
    <source>
        <dbReference type="PROSITE" id="PS51782"/>
    </source>
</evidence>
<feature type="domain" description="LysM" evidence="5">
    <location>
        <begin position="27"/>
        <end position="70"/>
    </location>
</feature>
<dbReference type="InterPro" id="IPR018392">
    <property type="entry name" value="LysM"/>
</dbReference>
<dbReference type="Gene3D" id="3.10.350.10">
    <property type="entry name" value="LysM domain"/>
    <property type="match status" value="1"/>
</dbReference>
<dbReference type="SUPFAM" id="SSF50685">
    <property type="entry name" value="Barwin-like endoglucanases"/>
    <property type="match status" value="1"/>
</dbReference>
<keyword evidence="1 3" id="KW-0456">Lyase</keyword>
<dbReference type="Pfam" id="PF01476">
    <property type="entry name" value="LysM"/>
    <property type="match status" value="1"/>
</dbReference>
<dbReference type="EMBL" id="BMQL01000001">
    <property type="protein sequence ID" value="GGQ93720.1"/>
    <property type="molecule type" value="Genomic_DNA"/>
</dbReference>
<dbReference type="Proteomes" id="UP000603865">
    <property type="component" value="Unassembled WGS sequence"/>
</dbReference>
<dbReference type="PANTHER" id="PTHR34183">
    <property type="entry name" value="ENDOLYTIC PEPTIDOGLYCAN TRANSGLYCOSYLASE RLPA"/>
    <property type="match status" value="1"/>
</dbReference>
<reference evidence="6" key="1">
    <citation type="journal article" date="2014" name="Int. J. Syst. Evol. Microbiol.">
        <title>Complete genome sequence of Corynebacterium casei LMG S-19264T (=DSM 44701T), isolated from a smear-ripened cheese.</title>
        <authorList>
            <consortium name="US DOE Joint Genome Institute (JGI-PGF)"/>
            <person name="Walter F."/>
            <person name="Albersmeier A."/>
            <person name="Kalinowski J."/>
            <person name="Ruckert C."/>
        </authorList>
    </citation>
    <scope>NUCLEOTIDE SEQUENCE</scope>
    <source>
        <strain evidence="6">JCM 31311</strain>
    </source>
</reference>